<sequence length="201" mass="23511">MACVTLKRPNDHDLFNYIANKRRRMHNNLAPSTSSSSLTRPSPFKNHDSTESRKIILRKLKDEMVRMHNRRLIPNIIDSVPSGASTQNVTQSFENLVLRSPERDSSDSETERSLDNAISPSPLDMKPLFNIQQVMRICEKLFKEREEEIRAEYDKILNNRLAEQYEAFLEFNKEHFHTRLQKGQLSCELLLFSRLIYSDIS</sequence>
<feature type="region of interest" description="Disordered" evidence="4">
    <location>
        <begin position="28"/>
        <end position="51"/>
    </location>
</feature>
<dbReference type="PANTHER" id="PTHR13293">
    <property type="entry name" value="AKIRIN-RELATED"/>
    <property type="match status" value="1"/>
</dbReference>
<evidence type="ECO:0000256" key="1">
    <source>
        <dbReference type="ARBA" id="ARBA00004123"/>
    </source>
</evidence>
<comment type="subcellular location">
    <subcellularLocation>
        <location evidence="1">Nucleus</location>
    </subcellularLocation>
</comment>
<evidence type="ECO:0000256" key="2">
    <source>
        <dbReference type="ARBA" id="ARBA00005625"/>
    </source>
</evidence>
<name>A0ABD2Q5U4_9PLAT</name>
<keyword evidence="3" id="KW-0539">Nucleus</keyword>
<gene>
    <name evidence="5" type="primary">AKIRIN2</name>
    <name evidence="5" type="ORF">Ciccas_007833</name>
</gene>
<organism evidence="5 6">
    <name type="scientific">Cichlidogyrus casuarinus</name>
    <dbReference type="NCBI Taxonomy" id="1844966"/>
    <lineage>
        <taxon>Eukaryota</taxon>
        <taxon>Metazoa</taxon>
        <taxon>Spiralia</taxon>
        <taxon>Lophotrochozoa</taxon>
        <taxon>Platyhelminthes</taxon>
        <taxon>Monogenea</taxon>
        <taxon>Monopisthocotylea</taxon>
        <taxon>Dactylogyridea</taxon>
        <taxon>Ancyrocephalidae</taxon>
        <taxon>Cichlidogyrus</taxon>
    </lineage>
</organism>
<evidence type="ECO:0000256" key="4">
    <source>
        <dbReference type="SAM" id="MobiDB-lite"/>
    </source>
</evidence>
<comment type="caution">
    <text evidence="5">The sequence shown here is derived from an EMBL/GenBank/DDBJ whole genome shotgun (WGS) entry which is preliminary data.</text>
</comment>
<feature type="compositionally biased region" description="Low complexity" evidence="4">
    <location>
        <begin position="31"/>
        <end position="43"/>
    </location>
</feature>
<feature type="region of interest" description="Disordered" evidence="4">
    <location>
        <begin position="93"/>
        <end position="119"/>
    </location>
</feature>
<dbReference type="AlphaFoldDB" id="A0ABD2Q5U4"/>
<dbReference type="Proteomes" id="UP001626550">
    <property type="component" value="Unassembled WGS sequence"/>
</dbReference>
<evidence type="ECO:0000313" key="5">
    <source>
        <dbReference type="EMBL" id="KAL3313566.1"/>
    </source>
</evidence>
<proteinExistence type="inferred from homology"/>
<dbReference type="InterPro" id="IPR024132">
    <property type="entry name" value="Akirin"/>
</dbReference>
<comment type="similarity">
    <text evidence="2">Belongs to the akirin family.</text>
</comment>
<feature type="compositionally biased region" description="Basic and acidic residues" evidence="4">
    <location>
        <begin position="100"/>
        <end position="114"/>
    </location>
</feature>
<evidence type="ECO:0000256" key="3">
    <source>
        <dbReference type="ARBA" id="ARBA00023242"/>
    </source>
</evidence>
<keyword evidence="6" id="KW-1185">Reference proteome</keyword>
<protein>
    <submittedName>
        <fullName evidence="5">Akirin-2</fullName>
    </submittedName>
</protein>
<evidence type="ECO:0000313" key="6">
    <source>
        <dbReference type="Proteomes" id="UP001626550"/>
    </source>
</evidence>
<dbReference type="PANTHER" id="PTHR13293:SF6">
    <property type="entry name" value="AKIRIN-RELATED"/>
    <property type="match status" value="1"/>
</dbReference>
<dbReference type="GO" id="GO:0005634">
    <property type="term" value="C:nucleus"/>
    <property type="evidence" value="ECO:0007669"/>
    <property type="project" value="UniProtKB-SubCell"/>
</dbReference>
<reference evidence="5 6" key="1">
    <citation type="submission" date="2024-11" db="EMBL/GenBank/DDBJ databases">
        <title>Adaptive evolution of stress response genes in parasites aligns with host niche diversity.</title>
        <authorList>
            <person name="Hahn C."/>
            <person name="Resl P."/>
        </authorList>
    </citation>
    <scope>NUCLEOTIDE SEQUENCE [LARGE SCALE GENOMIC DNA]</scope>
    <source>
        <strain evidence="5">EGGRZ-B1_66</strain>
        <tissue evidence="5">Body</tissue>
    </source>
</reference>
<dbReference type="EMBL" id="JBJKFK010001267">
    <property type="protein sequence ID" value="KAL3313566.1"/>
    <property type="molecule type" value="Genomic_DNA"/>
</dbReference>
<accession>A0ABD2Q5U4</accession>